<proteinExistence type="predicted"/>
<feature type="non-terminal residue" evidence="1">
    <location>
        <position position="1"/>
    </location>
</feature>
<gene>
    <name evidence="1" type="ORF">BaRGS_00036725</name>
</gene>
<comment type="caution">
    <text evidence="1">The sequence shown here is derived from an EMBL/GenBank/DDBJ whole genome shotgun (WGS) entry which is preliminary data.</text>
</comment>
<dbReference type="Proteomes" id="UP001519460">
    <property type="component" value="Unassembled WGS sequence"/>
</dbReference>
<feature type="non-terminal residue" evidence="1">
    <location>
        <position position="123"/>
    </location>
</feature>
<reference evidence="1 2" key="1">
    <citation type="journal article" date="2023" name="Sci. Data">
        <title>Genome assembly of the Korean intertidal mud-creeper Batillaria attramentaria.</title>
        <authorList>
            <person name="Patra A.K."/>
            <person name="Ho P.T."/>
            <person name="Jun S."/>
            <person name="Lee S.J."/>
            <person name="Kim Y."/>
            <person name="Won Y.J."/>
        </authorList>
    </citation>
    <scope>NUCLEOTIDE SEQUENCE [LARGE SCALE GENOMIC DNA]</scope>
    <source>
        <strain evidence="1">Wonlab-2016</strain>
    </source>
</reference>
<sequence length="123" mass="13642">VTIFPCGSDGIIAVEENSKDFVFSAQTSNHMDHSFSWYHTDLRFNVTELLAVCTRGACNATFNPAILAVHNENTKRSQIVAPDVLRFRFPDGLWTTRTASSAANCTMEVICEWVSVRVNARGS</sequence>
<organism evidence="1 2">
    <name type="scientific">Batillaria attramentaria</name>
    <dbReference type="NCBI Taxonomy" id="370345"/>
    <lineage>
        <taxon>Eukaryota</taxon>
        <taxon>Metazoa</taxon>
        <taxon>Spiralia</taxon>
        <taxon>Lophotrochozoa</taxon>
        <taxon>Mollusca</taxon>
        <taxon>Gastropoda</taxon>
        <taxon>Caenogastropoda</taxon>
        <taxon>Sorbeoconcha</taxon>
        <taxon>Cerithioidea</taxon>
        <taxon>Batillariidae</taxon>
        <taxon>Batillaria</taxon>
    </lineage>
</organism>
<dbReference type="AlphaFoldDB" id="A0ABD0JAZ6"/>
<evidence type="ECO:0000313" key="1">
    <source>
        <dbReference type="EMBL" id="KAK7468021.1"/>
    </source>
</evidence>
<keyword evidence="2" id="KW-1185">Reference proteome</keyword>
<name>A0ABD0JAZ6_9CAEN</name>
<accession>A0ABD0JAZ6</accession>
<protein>
    <submittedName>
        <fullName evidence="1">Uncharacterized protein</fullName>
    </submittedName>
</protein>
<evidence type="ECO:0000313" key="2">
    <source>
        <dbReference type="Proteomes" id="UP001519460"/>
    </source>
</evidence>
<dbReference type="EMBL" id="JACVVK020000525">
    <property type="protein sequence ID" value="KAK7468021.1"/>
    <property type="molecule type" value="Genomic_DNA"/>
</dbReference>